<dbReference type="AlphaFoldDB" id="A0AAD9LBS0"/>
<proteinExistence type="predicted"/>
<name>A0AAD9LBS0_9STRA</name>
<protein>
    <submittedName>
        <fullName evidence="1">Uncharacterized protein</fullName>
    </submittedName>
</protein>
<accession>A0AAD9LBS0</accession>
<evidence type="ECO:0000313" key="2">
    <source>
        <dbReference type="Proteomes" id="UP001259832"/>
    </source>
</evidence>
<reference evidence="1" key="1">
    <citation type="submission" date="2023-08" db="EMBL/GenBank/DDBJ databases">
        <title>Reference Genome Resource for the Citrus Pathogen Phytophthora citrophthora.</title>
        <authorList>
            <person name="Moller H."/>
            <person name="Coetzee B."/>
            <person name="Rose L.J."/>
            <person name="Van Niekerk J.M."/>
        </authorList>
    </citation>
    <scope>NUCLEOTIDE SEQUENCE</scope>
    <source>
        <strain evidence="1">STE-U-9442</strain>
    </source>
</reference>
<evidence type="ECO:0000313" key="1">
    <source>
        <dbReference type="EMBL" id="KAK1930665.1"/>
    </source>
</evidence>
<dbReference type="Proteomes" id="UP001259832">
    <property type="component" value="Unassembled WGS sequence"/>
</dbReference>
<organism evidence="1 2">
    <name type="scientific">Phytophthora citrophthora</name>
    <dbReference type="NCBI Taxonomy" id="4793"/>
    <lineage>
        <taxon>Eukaryota</taxon>
        <taxon>Sar</taxon>
        <taxon>Stramenopiles</taxon>
        <taxon>Oomycota</taxon>
        <taxon>Peronosporomycetes</taxon>
        <taxon>Peronosporales</taxon>
        <taxon>Peronosporaceae</taxon>
        <taxon>Phytophthora</taxon>
    </lineage>
</organism>
<sequence>MSSFQTLLVGGVAAWLMTISTGEDWLKKNYSFVVAVVVVVFTGSTRKVHYERLVQHENCKELHDSVLLSHCVGAAEMNRIIEILWTRNN</sequence>
<dbReference type="EMBL" id="JASMQC010000038">
    <property type="protein sequence ID" value="KAK1930665.1"/>
    <property type="molecule type" value="Genomic_DNA"/>
</dbReference>
<keyword evidence="2" id="KW-1185">Reference proteome</keyword>
<comment type="caution">
    <text evidence="1">The sequence shown here is derived from an EMBL/GenBank/DDBJ whole genome shotgun (WGS) entry which is preliminary data.</text>
</comment>
<gene>
    <name evidence="1" type="ORF">P3T76_013986</name>
</gene>